<feature type="domain" description="Type II secretion system protein GspF" evidence="16">
    <location>
        <begin position="277"/>
        <end position="399"/>
    </location>
</feature>
<comment type="similarity">
    <text evidence="3 14">Belongs to the GSP F family.</text>
</comment>
<keyword evidence="18" id="KW-1185">Reference proteome</keyword>
<dbReference type="Proteomes" id="UP000014977">
    <property type="component" value="Unassembled WGS sequence"/>
</dbReference>
<dbReference type="PROSITE" id="PS00874">
    <property type="entry name" value="T2SP_F"/>
    <property type="match status" value="1"/>
</dbReference>
<accession>S7V326</accession>
<evidence type="ECO:0000259" key="16">
    <source>
        <dbReference type="Pfam" id="PF00482"/>
    </source>
</evidence>
<keyword evidence="6" id="KW-0997">Cell inner membrane</keyword>
<feature type="transmembrane region" description="Helical" evidence="15">
    <location>
        <begin position="290"/>
        <end position="311"/>
    </location>
</feature>
<keyword evidence="4 14" id="KW-0813">Transport</keyword>
<keyword evidence="9" id="KW-0106">Calcium</keyword>
<dbReference type="FunFam" id="1.20.81.30:FF:000001">
    <property type="entry name" value="Type II secretion system protein F"/>
    <property type="match status" value="2"/>
</dbReference>
<dbReference type="RefSeq" id="WP_020877130.1">
    <property type="nucleotide sequence ID" value="NZ_ATHJ01000094.1"/>
</dbReference>
<dbReference type="InterPro" id="IPR011850">
    <property type="entry name" value="T2SS_GspF"/>
</dbReference>
<evidence type="ECO:0000256" key="9">
    <source>
        <dbReference type="ARBA" id="ARBA00022837"/>
    </source>
</evidence>
<dbReference type="NCBIfam" id="TIGR02120">
    <property type="entry name" value="GspF"/>
    <property type="match status" value="1"/>
</dbReference>
<evidence type="ECO:0000256" key="2">
    <source>
        <dbReference type="ARBA" id="ARBA00004429"/>
    </source>
</evidence>
<feature type="domain" description="Type II secretion system protein GspF" evidence="16">
    <location>
        <begin position="75"/>
        <end position="197"/>
    </location>
</feature>
<dbReference type="InterPro" id="IPR003004">
    <property type="entry name" value="GspF/PilC"/>
</dbReference>
<evidence type="ECO:0000256" key="14">
    <source>
        <dbReference type="RuleBase" id="RU003923"/>
    </source>
</evidence>
<dbReference type="PANTHER" id="PTHR30012:SF0">
    <property type="entry name" value="TYPE II SECRETION SYSTEM PROTEIN F-RELATED"/>
    <property type="match status" value="1"/>
</dbReference>
<evidence type="ECO:0000313" key="17">
    <source>
        <dbReference type="EMBL" id="EPR39058.1"/>
    </source>
</evidence>
<feature type="transmembrane region" description="Helical" evidence="15">
    <location>
        <begin position="380"/>
        <end position="401"/>
    </location>
</feature>
<evidence type="ECO:0000256" key="11">
    <source>
        <dbReference type="ARBA" id="ARBA00022989"/>
    </source>
</evidence>
<keyword evidence="5" id="KW-1003">Cell membrane</keyword>
<organism evidence="17 18">
    <name type="scientific">Desulfococcus multivorans DSM 2059</name>
    <dbReference type="NCBI Taxonomy" id="1121405"/>
    <lineage>
        <taxon>Bacteria</taxon>
        <taxon>Pseudomonadati</taxon>
        <taxon>Thermodesulfobacteriota</taxon>
        <taxon>Desulfobacteria</taxon>
        <taxon>Desulfobacterales</taxon>
        <taxon>Desulfococcaceae</taxon>
        <taxon>Desulfococcus</taxon>
    </lineage>
</organism>
<keyword evidence="10" id="KW-0653">Protein transport</keyword>
<evidence type="ECO:0000256" key="5">
    <source>
        <dbReference type="ARBA" id="ARBA00022475"/>
    </source>
</evidence>
<evidence type="ECO:0000256" key="4">
    <source>
        <dbReference type="ARBA" id="ARBA00022448"/>
    </source>
</evidence>
<dbReference type="InterPro" id="IPR042094">
    <property type="entry name" value="T2SS_GspF_sf"/>
</dbReference>
<comment type="caution">
    <text evidence="17">The sequence shown here is derived from an EMBL/GenBank/DDBJ whole genome shotgun (WGS) entry which is preliminary data.</text>
</comment>
<dbReference type="GO" id="GO:0046872">
    <property type="term" value="F:metal ion binding"/>
    <property type="evidence" value="ECO:0007669"/>
    <property type="project" value="UniProtKB-KW"/>
</dbReference>
<dbReference type="GO" id="GO:0015627">
    <property type="term" value="C:type II protein secretion system complex"/>
    <property type="evidence" value="ECO:0007669"/>
    <property type="project" value="InterPro"/>
</dbReference>
<name>S7V326_DESML</name>
<dbReference type="PANTHER" id="PTHR30012">
    <property type="entry name" value="GENERAL SECRETION PATHWAY PROTEIN"/>
    <property type="match status" value="1"/>
</dbReference>
<comment type="function">
    <text evidence="1">Component of the type II secretion system inner membrane complex required for the energy-dependent secretion of extracellular factors such as proteases and toxins from the periplasm.</text>
</comment>
<dbReference type="InterPro" id="IPR001992">
    <property type="entry name" value="T2SS_GspF/T4SS_PilC_CS"/>
</dbReference>
<dbReference type="InterPro" id="IPR018076">
    <property type="entry name" value="T2SS_GspF_dom"/>
</dbReference>
<evidence type="ECO:0000256" key="13">
    <source>
        <dbReference type="ARBA" id="ARBA00030750"/>
    </source>
</evidence>
<keyword evidence="11 15" id="KW-1133">Transmembrane helix</keyword>
<keyword evidence="7 14" id="KW-0812">Transmembrane</keyword>
<feature type="transmembrane region" description="Helical" evidence="15">
    <location>
        <begin position="178"/>
        <end position="203"/>
    </location>
</feature>
<dbReference type="OrthoDB" id="9805682at2"/>
<dbReference type="AlphaFoldDB" id="S7V326"/>
<feature type="transmembrane region" description="Helical" evidence="15">
    <location>
        <begin position="226"/>
        <end position="246"/>
    </location>
</feature>
<dbReference type="Pfam" id="PF00482">
    <property type="entry name" value="T2SSF"/>
    <property type="match status" value="2"/>
</dbReference>
<dbReference type="GO" id="GO:0015628">
    <property type="term" value="P:protein secretion by the type II secretion system"/>
    <property type="evidence" value="ECO:0007669"/>
    <property type="project" value="InterPro"/>
</dbReference>
<evidence type="ECO:0000313" key="18">
    <source>
        <dbReference type="Proteomes" id="UP000014977"/>
    </source>
</evidence>
<evidence type="ECO:0000256" key="6">
    <source>
        <dbReference type="ARBA" id="ARBA00022519"/>
    </source>
</evidence>
<evidence type="ECO:0000256" key="1">
    <source>
        <dbReference type="ARBA" id="ARBA00002684"/>
    </source>
</evidence>
<reference evidence="17 18" key="1">
    <citation type="journal article" date="2013" name="Genome Announc.">
        <title>Draft genome sequences for three mercury-methylating, sulfate-reducing bacteria.</title>
        <authorList>
            <person name="Brown S.D."/>
            <person name="Hurt R.A.Jr."/>
            <person name="Gilmour C.C."/>
            <person name="Elias D.A."/>
        </authorList>
    </citation>
    <scope>NUCLEOTIDE SEQUENCE [LARGE SCALE GENOMIC DNA]</scope>
    <source>
        <strain evidence="17 18">DSM 2059</strain>
    </source>
</reference>
<dbReference type="EMBL" id="ATHJ01000094">
    <property type="protein sequence ID" value="EPR39058.1"/>
    <property type="molecule type" value="Genomic_DNA"/>
</dbReference>
<dbReference type="PRINTS" id="PR00812">
    <property type="entry name" value="BCTERIALGSPF"/>
</dbReference>
<dbReference type="STRING" id="897.B2D07_05845"/>
<gene>
    <name evidence="17" type="ORF">dsmv_0468</name>
</gene>
<sequence length="408" mass="44234">MPVYEYTALNIKGKTISGIVDAESVQSARHKLRGSRIYPVSIKETHEIPVEKASWFSGLSRSFVRVKPSEICMMTRQLSTLVGAGFPLVSALDTLIPYTKSQGFKRVLAQIKDAIVEGNSFAAALSTYSGIFSPVYINMVRAGESSGTLEIVLDRLADITEKQQALNSRIKSALAYPILMAVIGVLVLFFLLTFIVPSIASIFSDMGKTLPAPTQVLIAISKFCTAYWWVIGALVLGTVAAILRIKKTEKGRYHWDRILLNMPAFGILLKKMAVARFARTMGSLLENGVTMLAALGIVQNIVGNVLLSQAISSSAEEVGKGQGLGASLAATSLFPGLSVQMIMVGEQSGELENMLNKVADVYENEVEATVMSLTALLEPVMILFMAVIVGFIVLSICLPIFEMNELIR</sequence>
<evidence type="ECO:0000256" key="7">
    <source>
        <dbReference type="ARBA" id="ARBA00022692"/>
    </source>
</evidence>
<dbReference type="GO" id="GO:0005886">
    <property type="term" value="C:plasma membrane"/>
    <property type="evidence" value="ECO:0007669"/>
    <property type="project" value="UniProtKB-SubCell"/>
</dbReference>
<comment type="subcellular location">
    <subcellularLocation>
        <location evidence="2">Cell inner membrane</location>
        <topology evidence="2">Multi-pass membrane protein</topology>
    </subcellularLocation>
    <subcellularLocation>
        <location evidence="14">Cell membrane</location>
        <topology evidence="14">Multi-pass membrane protein</topology>
    </subcellularLocation>
</comment>
<evidence type="ECO:0000256" key="10">
    <source>
        <dbReference type="ARBA" id="ARBA00022927"/>
    </source>
</evidence>
<evidence type="ECO:0000256" key="15">
    <source>
        <dbReference type="SAM" id="Phobius"/>
    </source>
</evidence>
<keyword evidence="8" id="KW-0479">Metal-binding</keyword>
<evidence type="ECO:0000256" key="12">
    <source>
        <dbReference type="ARBA" id="ARBA00023136"/>
    </source>
</evidence>
<keyword evidence="12 15" id="KW-0472">Membrane</keyword>
<protein>
    <recommendedName>
        <fullName evidence="13">General secretion pathway protein F</fullName>
    </recommendedName>
</protein>
<proteinExistence type="inferred from homology"/>
<dbReference type="Gene3D" id="1.20.81.30">
    <property type="entry name" value="Type II secretion system (T2SS), domain F"/>
    <property type="match status" value="2"/>
</dbReference>
<evidence type="ECO:0000256" key="3">
    <source>
        <dbReference type="ARBA" id="ARBA00005745"/>
    </source>
</evidence>
<evidence type="ECO:0000256" key="8">
    <source>
        <dbReference type="ARBA" id="ARBA00022723"/>
    </source>
</evidence>
<dbReference type="eggNOG" id="COG1459">
    <property type="taxonomic scope" value="Bacteria"/>
</dbReference>